<comment type="caution">
    <text evidence="5">The sequence shown here is derived from an EMBL/GenBank/DDBJ whole genome shotgun (WGS) entry which is preliminary data.</text>
</comment>
<dbReference type="Gene3D" id="1.25.40.20">
    <property type="entry name" value="Ankyrin repeat-containing domain"/>
    <property type="match status" value="7"/>
</dbReference>
<feature type="region of interest" description="Disordered" evidence="4">
    <location>
        <begin position="337"/>
        <end position="357"/>
    </location>
</feature>
<feature type="region of interest" description="Disordered" evidence="4">
    <location>
        <begin position="18"/>
        <end position="37"/>
    </location>
</feature>
<feature type="compositionally biased region" description="Basic and acidic residues" evidence="4">
    <location>
        <begin position="340"/>
        <end position="356"/>
    </location>
</feature>
<evidence type="ECO:0000256" key="1">
    <source>
        <dbReference type="ARBA" id="ARBA00022737"/>
    </source>
</evidence>
<keyword evidence="2 3" id="KW-0040">ANK repeat</keyword>
<sequence>MNDIQRDTQRMKIINSLLSPGHGRTDSPNAPSNPQQPDIVFSCTITNSRLDDELSVAVIELSNTPQWLQYLNDDPYGYPKKTAFGTLWKAVNRNAIDEHGRTEYIRAVMDGSLNLNYAEMLAEFSDTDVNIQDQDGRTALHWACVLNLSDIVRLCLSVPDCEVGLLDNDGLTAFDISLRNGNRIVTTSFYKSLFEIEETHPQEALLRVLTVSSESPADSPDFPGVAIFVPIKDQNKRLVKALIERGIDLKATDVGGDTALHIAAAGAKAVGGHMAACVGDDLPVNIAAANIVAIEIARMLLEAGSDVNAVGHGGATPMHHAVDTGDRMMVQTLLDWEPTPDAKDDKGKTALERAEENNDEDMVALLTGTNKDEPGVEFADGNQTQYKERQITVEDLVQQPEEDANIDELIALNAVSVISTDNLSVTLLQAVLSGELDTVQSLLDLGADTEAQNPHQETSLHIAAQRGYKDIAARLVAAGAQIEAAQVDKWTPLHIAARYGHTGTANMLVAAGAQIDALQVDKWTPLHIAARYGHTDTTKMLVAAGAQIDAVEVEEWTPLHMAACYGHTGTANMLVAAGAQIDAVQVDKWTPLHITARYGHTDTTKMLVAAGAQIEAVEVDKWTPLHIAARYGHTDTTKTLVAAGAQIDAVEVEEWTPLHMAARYGHTDTAKTLVAAGAQTDVLCSTGTPLELASRHGHTEIVDVLVAADERTAVAQNKSTSRVRDSFLRGLGLKAKPK</sequence>
<gene>
    <name evidence="5" type="ORF">Q9L58_006400</name>
</gene>
<dbReference type="PANTHER" id="PTHR24198">
    <property type="entry name" value="ANKYRIN REPEAT AND PROTEIN KINASE DOMAIN-CONTAINING PROTEIN"/>
    <property type="match status" value="1"/>
</dbReference>
<dbReference type="Pfam" id="PF00023">
    <property type="entry name" value="Ank"/>
    <property type="match status" value="1"/>
</dbReference>
<dbReference type="EMBL" id="JBBBZM010000088">
    <property type="protein sequence ID" value="KAL0634674.1"/>
    <property type="molecule type" value="Genomic_DNA"/>
</dbReference>
<feature type="repeat" description="ANK" evidence="3">
    <location>
        <begin position="521"/>
        <end position="553"/>
    </location>
</feature>
<dbReference type="InterPro" id="IPR036770">
    <property type="entry name" value="Ankyrin_rpt-contain_sf"/>
</dbReference>
<evidence type="ECO:0000313" key="5">
    <source>
        <dbReference type="EMBL" id="KAL0634674.1"/>
    </source>
</evidence>
<dbReference type="PANTHER" id="PTHR24198:SF165">
    <property type="entry name" value="ANKYRIN REPEAT-CONTAINING PROTEIN-RELATED"/>
    <property type="match status" value="1"/>
</dbReference>
<dbReference type="Pfam" id="PF13637">
    <property type="entry name" value="Ank_4"/>
    <property type="match status" value="1"/>
</dbReference>
<dbReference type="SMART" id="SM00248">
    <property type="entry name" value="ANK"/>
    <property type="match status" value="15"/>
</dbReference>
<feature type="repeat" description="ANK" evidence="3">
    <location>
        <begin position="653"/>
        <end position="685"/>
    </location>
</feature>
<evidence type="ECO:0000256" key="3">
    <source>
        <dbReference type="PROSITE-ProRule" id="PRU00023"/>
    </source>
</evidence>
<feature type="repeat" description="ANK" evidence="3">
    <location>
        <begin position="313"/>
        <end position="345"/>
    </location>
</feature>
<name>A0ABR3GFD4_9PEZI</name>
<dbReference type="SUPFAM" id="SSF48403">
    <property type="entry name" value="Ankyrin repeat"/>
    <property type="match status" value="2"/>
</dbReference>
<protein>
    <submittedName>
        <fullName evidence="5">Uncharacterized protein</fullName>
    </submittedName>
</protein>
<evidence type="ECO:0000313" key="6">
    <source>
        <dbReference type="Proteomes" id="UP001447188"/>
    </source>
</evidence>
<evidence type="ECO:0000256" key="2">
    <source>
        <dbReference type="ARBA" id="ARBA00023043"/>
    </source>
</evidence>
<feature type="compositionally biased region" description="Polar residues" evidence="4">
    <location>
        <begin position="26"/>
        <end position="36"/>
    </location>
</feature>
<dbReference type="PROSITE" id="PS50297">
    <property type="entry name" value="ANK_REP_REGION"/>
    <property type="match status" value="7"/>
</dbReference>
<keyword evidence="1" id="KW-0677">Repeat</keyword>
<dbReference type="PROSITE" id="PS50088">
    <property type="entry name" value="ANK_REPEAT"/>
    <property type="match status" value="8"/>
</dbReference>
<evidence type="ECO:0000256" key="4">
    <source>
        <dbReference type="SAM" id="MobiDB-lite"/>
    </source>
</evidence>
<dbReference type="Proteomes" id="UP001447188">
    <property type="component" value="Unassembled WGS sequence"/>
</dbReference>
<reference evidence="5 6" key="1">
    <citation type="submission" date="2024-02" db="EMBL/GenBank/DDBJ databases">
        <title>Discinaceae phylogenomics.</title>
        <authorList>
            <person name="Dirks A.C."/>
            <person name="James T.Y."/>
        </authorList>
    </citation>
    <scope>NUCLEOTIDE SEQUENCE [LARGE SCALE GENOMIC DNA]</scope>
    <source>
        <strain evidence="5 6">ACD0624</strain>
    </source>
</reference>
<feature type="repeat" description="ANK" evidence="3">
    <location>
        <begin position="455"/>
        <end position="487"/>
    </location>
</feature>
<feature type="repeat" description="ANK" evidence="3">
    <location>
        <begin position="587"/>
        <end position="619"/>
    </location>
</feature>
<dbReference type="InterPro" id="IPR002110">
    <property type="entry name" value="Ankyrin_rpt"/>
</dbReference>
<organism evidence="5 6">
    <name type="scientific">Discina gigas</name>
    <dbReference type="NCBI Taxonomy" id="1032678"/>
    <lineage>
        <taxon>Eukaryota</taxon>
        <taxon>Fungi</taxon>
        <taxon>Dikarya</taxon>
        <taxon>Ascomycota</taxon>
        <taxon>Pezizomycotina</taxon>
        <taxon>Pezizomycetes</taxon>
        <taxon>Pezizales</taxon>
        <taxon>Discinaceae</taxon>
        <taxon>Discina</taxon>
    </lineage>
</organism>
<keyword evidence="6" id="KW-1185">Reference proteome</keyword>
<feature type="repeat" description="ANK" evidence="3">
    <location>
        <begin position="554"/>
        <end position="586"/>
    </location>
</feature>
<accession>A0ABR3GFD4</accession>
<feature type="repeat" description="ANK" evidence="3">
    <location>
        <begin position="488"/>
        <end position="520"/>
    </location>
</feature>
<dbReference type="Pfam" id="PF12796">
    <property type="entry name" value="Ank_2"/>
    <property type="match status" value="4"/>
</dbReference>
<proteinExistence type="predicted"/>
<feature type="repeat" description="ANK" evidence="3">
    <location>
        <begin position="620"/>
        <end position="652"/>
    </location>
</feature>